<evidence type="ECO:0000313" key="1">
    <source>
        <dbReference type="EMBL" id="BCB87651.1"/>
    </source>
</evidence>
<evidence type="ECO:0008006" key="3">
    <source>
        <dbReference type="Google" id="ProtNLM"/>
    </source>
</evidence>
<reference evidence="1 2" key="1">
    <citation type="submission" date="2020-03" db="EMBL/GenBank/DDBJ databases">
        <title>Whole genome shotgun sequence of Phytohabitans suffuscus NBRC 105367.</title>
        <authorList>
            <person name="Komaki H."/>
            <person name="Tamura T."/>
        </authorList>
    </citation>
    <scope>NUCLEOTIDE SEQUENCE [LARGE SCALE GENOMIC DNA]</scope>
    <source>
        <strain evidence="1 2">NBRC 105367</strain>
    </source>
</reference>
<dbReference type="Proteomes" id="UP000503011">
    <property type="component" value="Chromosome"/>
</dbReference>
<gene>
    <name evidence="1" type="ORF">Psuf_049640</name>
</gene>
<organism evidence="1 2">
    <name type="scientific">Phytohabitans suffuscus</name>
    <dbReference type="NCBI Taxonomy" id="624315"/>
    <lineage>
        <taxon>Bacteria</taxon>
        <taxon>Bacillati</taxon>
        <taxon>Actinomycetota</taxon>
        <taxon>Actinomycetes</taxon>
        <taxon>Micromonosporales</taxon>
        <taxon>Micromonosporaceae</taxon>
    </lineage>
</organism>
<evidence type="ECO:0000313" key="2">
    <source>
        <dbReference type="Proteomes" id="UP000503011"/>
    </source>
</evidence>
<protein>
    <recommendedName>
        <fullName evidence="3">PIN domain-containing protein</fullName>
    </recommendedName>
</protein>
<dbReference type="AlphaFoldDB" id="A0A6F8YNU9"/>
<reference evidence="1 2" key="2">
    <citation type="submission" date="2020-03" db="EMBL/GenBank/DDBJ databases">
        <authorList>
            <person name="Ichikawa N."/>
            <person name="Kimura A."/>
            <person name="Kitahashi Y."/>
            <person name="Uohara A."/>
        </authorList>
    </citation>
    <scope>NUCLEOTIDE SEQUENCE [LARGE SCALE GENOMIC DNA]</scope>
    <source>
        <strain evidence="1 2">NBRC 105367</strain>
    </source>
</reference>
<keyword evidence="2" id="KW-1185">Reference proteome</keyword>
<name>A0A6F8YNU9_9ACTN</name>
<proteinExistence type="predicted"/>
<dbReference type="EMBL" id="AP022871">
    <property type="protein sequence ID" value="BCB87651.1"/>
    <property type="molecule type" value="Genomic_DNA"/>
</dbReference>
<sequence>MSERGATLGGYVLDDLALVAGLAGTAGEQPRRGLSWLIHSAVTGAVALDVPALCLAEATTARRSIATHVADLVASAPPGAVAVREFVRDAGLDAVLTADPSLDWAGTHAALHALGTDQPIVTPRPERYAGLGIDVVPL</sequence>
<dbReference type="RefSeq" id="WP_173159096.1">
    <property type="nucleotide sequence ID" value="NZ_AP022871.1"/>
</dbReference>
<dbReference type="KEGG" id="psuu:Psuf_049640"/>
<accession>A0A6F8YNU9</accession>